<organism evidence="1 2">
    <name type="scientific">Vaccinium darrowii</name>
    <dbReference type="NCBI Taxonomy" id="229202"/>
    <lineage>
        <taxon>Eukaryota</taxon>
        <taxon>Viridiplantae</taxon>
        <taxon>Streptophyta</taxon>
        <taxon>Embryophyta</taxon>
        <taxon>Tracheophyta</taxon>
        <taxon>Spermatophyta</taxon>
        <taxon>Magnoliopsida</taxon>
        <taxon>eudicotyledons</taxon>
        <taxon>Gunneridae</taxon>
        <taxon>Pentapetalae</taxon>
        <taxon>asterids</taxon>
        <taxon>Ericales</taxon>
        <taxon>Ericaceae</taxon>
        <taxon>Vaccinioideae</taxon>
        <taxon>Vaccinieae</taxon>
        <taxon>Vaccinium</taxon>
    </lineage>
</organism>
<dbReference type="EMBL" id="CM037159">
    <property type="protein sequence ID" value="KAH7866385.1"/>
    <property type="molecule type" value="Genomic_DNA"/>
</dbReference>
<accession>A0ACB7ZL95</accession>
<proteinExistence type="predicted"/>
<gene>
    <name evidence="1" type="ORF">Vadar_019704</name>
</gene>
<keyword evidence="2" id="KW-1185">Reference proteome</keyword>
<name>A0ACB7ZL95_9ERIC</name>
<sequence length="342" mass="38340">METSAQFVHGFRGLVDNNITRAPKLVDDQINHSGTEEDSISDCESGISGPNNEKSQLFGNGLVKLDEGDRLHEIIKRVFVSGLGSTGHHTSVVAIYRNSCSNFTGQARLQSFHIFAEAMKNKCGGNANLKYAWYGGSKDEIEKIVSHGFGHCWDDEDKGLYGRGIYLCPEDSPNDCVESAIVDKDGFKHVMLCRVVMGNMELVHPGSEQCHPSSEEFDSGVDNLISPKKYIVWSTHMNTHILPVYIISFRAPCSTKGVQRIHAPVRRPTSPWMPFPTLISALSKFLPAHDMRLISKYHREHRERKISRHALIRRVRETAGDKLLTAIIKSYRDKGLKSSTEF</sequence>
<comment type="caution">
    <text evidence="1">The sequence shown here is derived from an EMBL/GenBank/DDBJ whole genome shotgun (WGS) entry which is preliminary data.</text>
</comment>
<evidence type="ECO:0000313" key="1">
    <source>
        <dbReference type="EMBL" id="KAH7866385.1"/>
    </source>
</evidence>
<dbReference type="Proteomes" id="UP000828048">
    <property type="component" value="Chromosome 9"/>
</dbReference>
<protein>
    <submittedName>
        <fullName evidence="1">Uncharacterized protein</fullName>
    </submittedName>
</protein>
<reference evidence="1 2" key="1">
    <citation type="journal article" date="2021" name="Hortic Res">
        <title>High-quality reference genome and annotation aids understanding of berry development for evergreen blueberry (Vaccinium darrowii).</title>
        <authorList>
            <person name="Yu J."/>
            <person name="Hulse-Kemp A.M."/>
            <person name="Babiker E."/>
            <person name="Staton M."/>
        </authorList>
    </citation>
    <scope>NUCLEOTIDE SEQUENCE [LARGE SCALE GENOMIC DNA]</scope>
    <source>
        <strain evidence="2">cv. NJ 8807/NJ 8810</strain>
        <tissue evidence="1">Young leaf</tissue>
    </source>
</reference>
<evidence type="ECO:0000313" key="2">
    <source>
        <dbReference type="Proteomes" id="UP000828048"/>
    </source>
</evidence>